<gene>
    <name evidence="1" type="ORF">V1351_07350</name>
</gene>
<keyword evidence="2" id="KW-1185">Reference proteome</keyword>
<dbReference type="EMBL" id="CP144913">
    <property type="protein sequence ID" value="WXB77883.1"/>
    <property type="molecule type" value="Genomic_DNA"/>
</dbReference>
<proteinExistence type="predicted"/>
<evidence type="ECO:0000313" key="1">
    <source>
        <dbReference type="EMBL" id="WXB77883.1"/>
    </source>
</evidence>
<evidence type="ECO:0000313" key="2">
    <source>
        <dbReference type="Proteomes" id="UP001382727"/>
    </source>
</evidence>
<reference evidence="1 2" key="1">
    <citation type="submission" date="2024-02" db="EMBL/GenBank/DDBJ databases">
        <title>Janibacter sp. nov., isolated from gut of marine sandworm.</title>
        <authorList>
            <person name="Kim B."/>
            <person name="Jun M.O."/>
            <person name="Shin N.-R."/>
        </authorList>
    </citation>
    <scope>NUCLEOTIDE SEQUENCE [LARGE SCALE GENOMIC DNA]</scope>
    <source>
        <strain evidence="1 2">A1S7</strain>
    </source>
</reference>
<protein>
    <submittedName>
        <fullName evidence="1">Uncharacterized protein</fullName>
    </submittedName>
</protein>
<dbReference type="Proteomes" id="UP001382727">
    <property type="component" value="Chromosome"/>
</dbReference>
<sequence>MTADYSIEALGADPMRTVTDVAEIERLTDLAGAERAAFQELDCCLTRLRDVWAAQSQLAHLDSETLRGVLAARRAQLGGQSR</sequence>
<name>A0ABZ2MLP2_9MICO</name>
<accession>A0ABZ2MLP2</accession>
<organism evidence="1 2">
    <name type="scientific">Janibacter alittae</name>
    <dbReference type="NCBI Taxonomy" id="3115209"/>
    <lineage>
        <taxon>Bacteria</taxon>
        <taxon>Bacillati</taxon>
        <taxon>Actinomycetota</taxon>
        <taxon>Actinomycetes</taxon>
        <taxon>Micrococcales</taxon>
        <taxon>Intrasporangiaceae</taxon>
        <taxon>Janibacter</taxon>
    </lineage>
</organism>
<dbReference type="RefSeq" id="WP_338752176.1">
    <property type="nucleotide sequence ID" value="NZ_CP144913.1"/>
</dbReference>